<dbReference type="SUPFAM" id="SSF58104">
    <property type="entry name" value="Methyl-accepting chemotaxis protein (MCP) signaling domain"/>
    <property type="match status" value="1"/>
</dbReference>
<dbReference type="Proteomes" id="UP000623250">
    <property type="component" value="Unassembled WGS sequence"/>
</dbReference>
<name>A0A8I1G7S9_9HYPH</name>
<protein>
    <recommendedName>
        <fullName evidence="3">Methyl-accepting transducer domain-containing protein</fullName>
    </recommendedName>
</protein>
<accession>A0A8I1G7S9</accession>
<sequence length="574" mass="61993">MTALNAVAIEKPRRFFARDVGDLSEMIAEIAEPRKAIERTFLEMGERLICGVKLLRTVSAAHEAMGAEFQGRDFLSVVGSVHALRDEVADIVGHLATDDTGVGQLAETIQKLKDPLDDLGNAVRMLGLIALNARVVAAGIDAGDEDLAAFVAEMTDIGRDARATVRSILDIHTRVCQTVASAKQGHLAFNREQAKIMATISERLRADLATIELQQGRAAAHATRSGQLTSAISARIGDAIAAMQIGDSTRQRLEHVEDILGSIRDRADDDTQAMLFRLAALQLASTNEDFVTEVGALSSALDGTRRDAEAVLEEGRERADEILADSSHALTALGKNLQSIVPLLQQDAEMRRAGRKLGEETADAMQEMLGQMDAIEATEHVVQLLRLNMAIRCTRLGESAHGLRVIAAELGAVAKSARSAATRMRQILTHLKHTVEAAREGAARLGVHEVNGDPMAAARLLEAVLGRVKQEAVTLKRAGPKTIGVLDEAAERVRHCAAGQDVWPDLISTLTFAAGERDFANLTVDLERLAAIRSRYTMHKERVIHDQACGDATVSFDCIDTQEEAGEDLDSLLF</sequence>
<reference evidence="1 2" key="1">
    <citation type="submission" date="2020-12" db="EMBL/GenBank/DDBJ databases">
        <title>Revised draft genomes of Rhodomicrobium vannielii ATCC 17100 and Rhodomicrobium udaipurense JA643.</title>
        <authorList>
            <person name="Conners E.M."/>
            <person name="Davenport E.J."/>
            <person name="Bose A."/>
        </authorList>
    </citation>
    <scope>NUCLEOTIDE SEQUENCE [LARGE SCALE GENOMIC DNA]</scope>
    <source>
        <strain evidence="1 2">JA643</strain>
    </source>
</reference>
<dbReference type="RefSeq" id="WP_037235432.1">
    <property type="nucleotide sequence ID" value="NZ_JAEMUK010000002.1"/>
</dbReference>
<evidence type="ECO:0008006" key="3">
    <source>
        <dbReference type="Google" id="ProtNLM"/>
    </source>
</evidence>
<comment type="caution">
    <text evidence="1">The sequence shown here is derived from an EMBL/GenBank/DDBJ whole genome shotgun (WGS) entry which is preliminary data.</text>
</comment>
<keyword evidence="2" id="KW-1185">Reference proteome</keyword>
<gene>
    <name evidence="1" type="ORF">JDN41_01070</name>
</gene>
<dbReference type="EMBL" id="JAEMUK010000002">
    <property type="protein sequence ID" value="MBJ7542147.1"/>
    <property type="molecule type" value="Genomic_DNA"/>
</dbReference>
<dbReference type="AlphaFoldDB" id="A0A8I1G7S9"/>
<evidence type="ECO:0000313" key="1">
    <source>
        <dbReference type="EMBL" id="MBJ7542147.1"/>
    </source>
</evidence>
<organism evidence="1 2">
    <name type="scientific">Rhodomicrobium udaipurense</name>
    <dbReference type="NCBI Taxonomy" id="1202716"/>
    <lineage>
        <taxon>Bacteria</taxon>
        <taxon>Pseudomonadati</taxon>
        <taxon>Pseudomonadota</taxon>
        <taxon>Alphaproteobacteria</taxon>
        <taxon>Hyphomicrobiales</taxon>
        <taxon>Hyphomicrobiaceae</taxon>
        <taxon>Rhodomicrobium</taxon>
    </lineage>
</organism>
<proteinExistence type="predicted"/>
<dbReference type="Gene3D" id="6.10.250.3200">
    <property type="match status" value="1"/>
</dbReference>
<evidence type="ECO:0000313" key="2">
    <source>
        <dbReference type="Proteomes" id="UP000623250"/>
    </source>
</evidence>